<dbReference type="InterPro" id="IPR036704">
    <property type="entry name" value="RraA/RraA-like_sf"/>
</dbReference>
<comment type="cofactor">
    <cofactor evidence="1">
        <name>Mg(2+)</name>
        <dbReference type="ChEBI" id="CHEBI:18420"/>
    </cofactor>
</comment>
<gene>
    <name evidence="2" type="ORF">DI569_07960</name>
</gene>
<dbReference type="SUPFAM" id="SSF89562">
    <property type="entry name" value="RraA-like"/>
    <property type="match status" value="1"/>
</dbReference>
<dbReference type="EMBL" id="QFPJ01000013">
    <property type="protein sequence ID" value="PZQ22652.1"/>
    <property type="molecule type" value="Genomic_DNA"/>
</dbReference>
<dbReference type="CDD" id="cd16841">
    <property type="entry name" value="RraA_family"/>
    <property type="match status" value="1"/>
</dbReference>
<dbReference type="GO" id="GO:0046872">
    <property type="term" value="F:metal ion binding"/>
    <property type="evidence" value="ECO:0007669"/>
    <property type="project" value="UniProtKB-KW"/>
</dbReference>
<keyword evidence="1" id="KW-0460">Magnesium</keyword>
<accession>A0A2W5L046</accession>
<sequence>MSVVQQFDFGGAIPASASLHEAAGRIGALPSRIKPVADDMALYGPALPVRCPPGDNLWIHRALAEAKAGDVLVVDCGPGDEFGYWGEIMATAAIARGVAGLVITGGVRDKRALVALGLPTFSGTVCIQGTGKNAALDGAVGEPVRIGSVTIRRGDVVVGDADGVMVLTPAQASVAVPASFDRDRKEESILEQVRAGALTLDVYNL</sequence>
<evidence type="ECO:0000313" key="3">
    <source>
        <dbReference type="Proteomes" id="UP000248597"/>
    </source>
</evidence>
<dbReference type="Pfam" id="PF03737">
    <property type="entry name" value="RraA-like"/>
    <property type="match status" value="1"/>
</dbReference>
<proteinExistence type="predicted"/>
<feature type="binding site" evidence="1">
    <location>
        <begin position="86"/>
        <end position="89"/>
    </location>
    <ligand>
        <name>substrate</name>
    </ligand>
</feature>
<dbReference type="PANTHER" id="PTHR33254:SF16">
    <property type="entry name" value="BLR3842 PROTEIN"/>
    <property type="match status" value="1"/>
</dbReference>
<dbReference type="InterPro" id="IPR005493">
    <property type="entry name" value="RraA/RraA-like"/>
</dbReference>
<evidence type="ECO:0000256" key="1">
    <source>
        <dbReference type="PIRSR" id="PIRSR605493-1"/>
    </source>
</evidence>
<organism evidence="2 3">
    <name type="scientific">Sphingopyxis macrogoltabida</name>
    <name type="common">Sphingomonas macrogoltabidus</name>
    <dbReference type="NCBI Taxonomy" id="33050"/>
    <lineage>
        <taxon>Bacteria</taxon>
        <taxon>Pseudomonadati</taxon>
        <taxon>Pseudomonadota</taxon>
        <taxon>Alphaproteobacteria</taxon>
        <taxon>Sphingomonadales</taxon>
        <taxon>Sphingomonadaceae</taxon>
        <taxon>Sphingopyxis</taxon>
    </lineage>
</organism>
<name>A0A2W5L046_SPHMC</name>
<dbReference type="Proteomes" id="UP000248597">
    <property type="component" value="Unassembled WGS sequence"/>
</dbReference>
<reference evidence="2 3" key="1">
    <citation type="submission" date="2017-08" db="EMBL/GenBank/DDBJ databases">
        <title>Infants hospitalized years apart are colonized by the same room-sourced microbial strains.</title>
        <authorList>
            <person name="Brooks B."/>
            <person name="Olm M.R."/>
            <person name="Firek B.A."/>
            <person name="Baker R."/>
            <person name="Thomas B.C."/>
            <person name="Morowitz M.J."/>
            <person name="Banfield J.F."/>
        </authorList>
    </citation>
    <scope>NUCLEOTIDE SEQUENCE [LARGE SCALE GENOMIC DNA]</scope>
    <source>
        <strain evidence="2">S2_005_003_R2_47</strain>
    </source>
</reference>
<dbReference type="AlphaFoldDB" id="A0A2W5L046"/>
<evidence type="ECO:0000313" key="2">
    <source>
        <dbReference type="EMBL" id="PZQ22652.1"/>
    </source>
</evidence>
<feature type="binding site" evidence="1">
    <location>
        <position position="109"/>
    </location>
    <ligand>
        <name>Mg(2+)</name>
        <dbReference type="ChEBI" id="CHEBI:18420"/>
    </ligand>
</feature>
<protein>
    <submittedName>
        <fullName evidence="2">4-hydroxy-4-methyl-2-oxoglutarate aldolase</fullName>
    </submittedName>
</protein>
<comment type="caution">
    <text evidence="2">The sequence shown here is derived from an EMBL/GenBank/DDBJ whole genome shotgun (WGS) entry which is preliminary data.</text>
</comment>
<feature type="binding site" evidence="1">
    <location>
        <position position="108"/>
    </location>
    <ligand>
        <name>substrate</name>
    </ligand>
</feature>
<dbReference type="PANTHER" id="PTHR33254">
    <property type="entry name" value="4-HYDROXY-4-METHYL-2-OXOGLUTARATE ALDOLASE 3-RELATED"/>
    <property type="match status" value="1"/>
</dbReference>
<dbReference type="Gene3D" id="3.50.30.40">
    <property type="entry name" value="Ribonuclease E inhibitor RraA/RraA-like"/>
    <property type="match status" value="1"/>
</dbReference>
<keyword evidence="1" id="KW-0479">Metal-binding</keyword>